<dbReference type="InterPro" id="IPR012349">
    <property type="entry name" value="Split_barrel_FMN-bd"/>
</dbReference>
<gene>
    <name evidence="3" type="ORF">HNR05_001481</name>
</gene>
<evidence type="ECO:0000313" key="4">
    <source>
        <dbReference type="Proteomes" id="UP000537260"/>
    </source>
</evidence>
<proteinExistence type="predicted"/>
<keyword evidence="4" id="KW-1185">Reference proteome</keyword>
<evidence type="ECO:0000313" key="3">
    <source>
        <dbReference type="EMBL" id="NYJ19690.1"/>
    </source>
</evidence>
<dbReference type="InterPro" id="IPR019965">
    <property type="entry name" value="PPOX_F420-dep_Rv2061_put"/>
</dbReference>
<dbReference type="AlphaFoldDB" id="A0A7Z0EEE6"/>
<dbReference type="EMBL" id="JACCFM010000001">
    <property type="protein sequence ID" value="NYJ19690.1"/>
    <property type="molecule type" value="Genomic_DNA"/>
</dbReference>
<dbReference type="GO" id="GO:0070967">
    <property type="term" value="F:coenzyme F420 binding"/>
    <property type="evidence" value="ECO:0007669"/>
    <property type="project" value="TreeGrafter"/>
</dbReference>
<dbReference type="SUPFAM" id="SSF50475">
    <property type="entry name" value="FMN-binding split barrel"/>
    <property type="match status" value="1"/>
</dbReference>
<dbReference type="GO" id="GO:0005829">
    <property type="term" value="C:cytosol"/>
    <property type="evidence" value="ECO:0007669"/>
    <property type="project" value="TreeGrafter"/>
</dbReference>
<evidence type="ECO:0000256" key="1">
    <source>
        <dbReference type="ARBA" id="ARBA00023002"/>
    </source>
</evidence>
<keyword evidence="1" id="KW-0560">Oxidoreductase</keyword>
<accession>A0A7Z0EEE6</accession>
<comment type="caution">
    <text evidence="3">The sequence shown here is derived from an EMBL/GenBank/DDBJ whole genome shotgun (WGS) entry which is preliminary data.</text>
</comment>
<dbReference type="InterPro" id="IPR011576">
    <property type="entry name" value="Pyridox_Oxase_N"/>
</dbReference>
<dbReference type="InterPro" id="IPR052019">
    <property type="entry name" value="F420H2_bilvrd_red/Heme_oxyg"/>
</dbReference>
<dbReference type="GO" id="GO:0016627">
    <property type="term" value="F:oxidoreductase activity, acting on the CH-CH group of donors"/>
    <property type="evidence" value="ECO:0007669"/>
    <property type="project" value="TreeGrafter"/>
</dbReference>
<organism evidence="3 4">
    <name type="scientific">Glaciibacter psychrotolerans</name>
    <dbReference type="NCBI Taxonomy" id="670054"/>
    <lineage>
        <taxon>Bacteria</taxon>
        <taxon>Bacillati</taxon>
        <taxon>Actinomycetota</taxon>
        <taxon>Actinomycetes</taxon>
        <taxon>Micrococcales</taxon>
        <taxon>Microbacteriaceae</taxon>
        <taxon>Glaciibacter</taxon>
    </lineage>
</organism>
<reference evidence="3 4" key="1">
    <citation type="submission" date="2020-07" db="EMBL/GenBank/DDBJ databases">
        <title>Sequencing the genomes of 1000 actinobacteria strains.</title>
        <authorList>
            <person name="Klenk H.-P."/>
        </authorList>
    </citation>
    <scope>NUCLEOTIDE SEQUENCE [LARGE SCALE GENOMIC DNA]</scope>
    <source>
        <strain evidence="3 4">LI1</strain>
    </source>
</reference>
<dbReference type="PANTHER" id="PTHR35176:SF11">
    <property type="entry name" value="PYRIDOXAMINE 5'-PHOSPHATE OXIDASE FAMILY PROTEIN"/>
    <property type="match status" value="1"/>
</dbReference>
<protein>
    <recommendedName>
        <fullName evidence="2">Pyridoxamine 5'-phosphate oxidase N-terminal domain-containing protein</fullName>
    </recommendedName>
</protein>
<dbReference type="Gene3D" id="2.30.110.10">
    <property type="entry name" value="Electron Transport, Fmn-binding Protein, Chain A"/>
    <property type="match status" value="1"/>
</dbReference>
<name>A0A7Z0EEE6_9MICO</name>
<evidence type="ECO:0000259" key="2">
    <source>
        <dbReference type="Pfam" id="PF01243"/>
    </source>
</evidence>
<sequence>MTNLALSGLAAETYVLLTTYRKSGEAVSTPVWIAQSADGQVLVTTGETSGKVKRIRQNPQVELVACDMRGGIREGATPVQAYAEIAPDADTRVLIEAALKEKYGVRYTAVRLAGALKSKTAGSVVLRISTVATETTATD</sequence>
<dbReference type="RefSeq" id="WP_179578413.1">
    <property type="nucleotide sequence ID" value="NZ_JACCFM010000001.1"/>
</dbReference>
<dbReference type="PANTHER" id="PTHR35176">
    <property type="entry name" value="HEME OXYGENASE HI_0854-RELATED"/>
    <property type="match status" value="1"/>
</dbReference>
<dbReference type="NCBIfam" id="TIGR03666">
    <property type="entry name" value="Rv2061_F420"/>
    <property type="match status" value="1"/>
</dbReference>
<feature type="domain" description="Pyridoxamine 5'-phosphate oxidase N-terminal" evidence="2">
    <location>
        <begin position="9"/>
        <end position="129"/>
    </location>
</feature>
<dbReference type="Pfam" id="PF01243">
    <property type="entry name" value="PNPOx_N"/>
    <property type="match status" value="1"/>
</dbReference>
<dbReference type="Proteomes" id="UP000537260">
    <property type="component" value="Unassembled WGS sequence"/>
</dbReference>